<dbReference type="Proteomes" id="UP001360953">
    <property type="component" value="Unassembled WGS sequence"/>
</dbReference>
<name>A0ABR1L510_9PEZI</name>
<evidence type="ECO:0000313" key="2">
    <source>
        <dbReference type="EMBL" id="KAK7530323.1"/>
    </source>
</evidence>
<sequence>MADRQRSPARLRLKPPPTTTSLAADRHHPSPEQHSVALASGAPTTRCKQEDAFLACFGQQEPRQSGPAAQPQRHCVTPQQEKIAITQRPAPCLFSMPAADETGSESLSPPPHASPFVLFLAVLVAAQGEAIIRRVVRPQSKPRNEKTVSSRNRSFGVVDLAPQVLFLLSSSSAAGRLHIYLLLRLCGALGGREGVAHHHVVSAKADRVVVVVAVKLTPPSLSLAE</sequence>
<evidence type="ECO:0000256" key="1">
    <source>
        <dbReference type="SAM" id="MobiDB-lite"/>
    </source>
</evidence>
<protein>
    <submittedName>
        <fullName evidence="2">Uncharacterized protein</fullName>
    </submittedName>
</protein>
<proteinExistence type="predicted"/>
<gene>
    <name evidence="2" type="ORF">J3D65DRAFT_152846</name>
</gene>
<feature type="region of interest" description="Disordered" evidence="1">
    <location>
        <begin position="1"/>
        <end position="43"/>
    </location>
</feature>
<comment type="caution">
    <text evidence="2">The sequence shown here is derived from an EMBL/GenBank/DDBJ whole genome shotgun (WGS) entry which is preliminary data.</text>
</comment>
<dbReference type="EMBL" id="JBBPEH010000014">
    <property type="protein sequence ID" value="KAK7530323.1"/>
    <property type="molecule type" value="Genomic_DNA"/>
</dbReference>
<organism evidence="2 3">
    <name type="scientific">Phyllosticta citribraziliensis</name>
    <dbReference type="NCBI Taxonomy" id="989973"/>
    <lineage>
        <taxon>Eukaryota</taxon>
        <taxon>Fungi</taxon>
        <taxon>Dikarya</taxon>
        <taxon>Ascomycota</taxon>
        <taxon>Pezizomycotina</taxon>
        <taxon>Dothideomycetes</taxon>
        <taxon>Dothideomycetes incertae sedis</taxon>
        <taxon>Botryosphaeriales</taxon>
        <taxon>Phyllostictaceae</taxon>
        <taxon>Phyllosticta</taxon>
    </lineage>
</organism>
<keyword evidence="3" id="KW-1185">Reference proteome</keyword>
<dbReference type="GeneID" id="92027010"/>
<reference evidence="2 3" key="1">
    <citation type="submission" date="2024-04" db="EMBL/GenBank/DDBJ databases">
        <title>Phyllosticta paracitricarpa is synonymous to the EU quarantine fungus P. citricarpa based on phylogenomic analyses.</title>
        <authorList>
            <consortium name="Lawrence Berkeley National Laboratory"/>
            <person name="Van ingen-buijs V.A."/>
            <person name="Van westerhoven A.C."/>
            <person name="Haridas S."/>
            <person name="Skiadas P."/>
            <person name="Martin F."/>
            <person name="Groenewald J.Z."/>
            <person name="Crous P.W."/>
            <person name="Seidl M.F."/>
        </authorList>
    </citation>
    <scope>NUCLEOTIDE SEQUENCE [LARGE SCALE GENOMIC DNA]</scope>
    <source>
        <strain evidence="2 3">CPC 17464</strain>
    </source>
</reference>
<evidence type="ECO:0000313" key="3">
    <source>
        <dbReference type="Proteomes" id="UP001360953"/>
    </source>
</evidence>
<dbReference type="RefSeq" id="XP_066650562.1">
    <property type="nucleotide sequence ID" value="XM_066794104.1"/>
</dbReference>
<accession>A0ABR1L510</accession>